<dbReference type="Pfam" id="PF13378">
    <property type="entry name" value="MR_MLE_C"/>
    <property type="match status" value="1"/>
</dbReference>
<sequence length="405" mass="42648">MDFPVGDLLAPPWPDDGPRITGVRAVVTAPEGVNLVVVRVDTDVDGLYGLGCATFAYRSAAVALVVEEYLAPRLVGRSAGHVTDTFHTLRHGPYWRDGPIGNNALSGVDMALWDLKGKVAGLPVWSLLGGRCREVLPAYTTVYAPTVPAMAEALAPRVAAGDTRFRPLVTAGEPPGRRLPDPAGTVDAAVDLVTRLAAELPGPARFVVDVHGQLPYPAVAGLAARLEPLPLLYLEDPVAVEDLGWLPVLRGRTSLPIAIGEVFTSVNEYLPLLAGRSMDYVRCHVSAIGGITPALRLAATAELFGVRTAWHGPLDLSPVGHAANVALGTAAPNFGVHEHHEPASVTREMFPGAPVLEAGAVRPSADPGLGVDFDEALARRFPPVAADRLFGLEGLRRADGAAQRP</sequence>
<protein>
    <submittedName>
        <fullName evidence="3">Starvation-sensing protein RspA</fullName>
    </submittedName>
</protein>
<dbReference type="InterPro" id="IPR036849">
    <property type="entry name" value="Enolase-like_C_sf"/>
</dbReference>
<gene>
    <name evidence="3" type="ORF">GCM10011594_38690</name>
</gene>
<keyword evidence="4" id="KW-1185">Reference proteome</keyword>
<dbReference type="InterPro" id="IPR029017">
    <property type="entry name" value="Enolase-like_N"/>
</dbReference>
<feature type="domain" description="Enolase C-terminal" evidence="2">
    <location>
        <begin position="174"/>
        <end position="376"/>
    </location>
</feature>
<comment type="caution">
    <text evidence="3">The sequence shown here is derived from an EMBL/GenBank/DDBJ whole genome shotgun (WGS) entry which is preliminary data.</text>
</comment>
<reference evidence="3" key="1">
    <citation type="journal article" date="2014" name="Int. J. Syst. Evol. Microbiol.">
        <title>Complete genome sequence of Corynebacterium casei LMG S-19264T (=DSM 44701T), isolated from a smear-ripened cheese.</title>
        <authorList>
            <consortium name="US DOE Joint Genome Institute (JGI-PGF)"/>
            <person name="Walter F."/>
            <person name="Albersmeier A."/>
            <person name="Kalinowski J."/>
            <person name="Ruckert C."/>
        </authorList>
    </citation>
    <scope>NUCLEOTIDE SEQUENCE</scope>
    <source>
        <strain evidence="3">CGMCC 4.7308</strain>
    </source>
</reference>
<dbReference type="GO" id="GO:0009063">
    <property type="term" value="P:amino acid catabolic process"/>
    <property type="evidence" value="ECO:0007669"/>
    <property type="project" value="InterPro"/>
</dbReference>
<dbReference type="RefSeq" id="WP_229674652.1">
    <property type="nucleotide sequence ID" value="NZ_BMNA01000013.1"/>
</dbReference>
<dbReference type="Gene3D" id="3.20.20.120">
    <property type="entry name" value="Enolase-like C-terminal domain"/>
    <property type="match status" value="1"/>
</dbReference>
<dbReference type="InterPro" id="IPR029065">
    <property type="entry name" value="Enolase_C-like"/>
</dbReference>
<proteinExistence type="predicted"/>
<organism evidence="3 4">
    <name type="scientific">Nakamurella endophytica</name>
    <dbReference type="NCBI Taxonomy" id="1748367"/>
    <lineage>
        <taxon>Bacteria</taxon>
        <taxon>Bacillati</taxon>
        <taxon>Actinomycetota</taxon>
        <taxon>Actinomycetes</taxon>
        <taxon>Nakamurellales</taxon>
        <taxon>Nakamurellaceae</taxon>
        <taxon>Nakamurella</taxon>
    </lineage>
</organism>
<dbReference type="Pfam" id="PF02746">
    <property type="entry name" value="MR_MLE_N"/>
    <property type="match status" value="1"/>
</dbReference>
<name>A0A917T935_9ACTN</name>
<evidence type="ECO:0000259" key="2">
    <source>
        <dbReference type="Pfam" id="PF13378"/>
    </source>
</evidence>
<dbReference type="PROSITE" id="PS00908">
    <property type="entry name" value="MR_MLE_1"/>
    <property type="match status" value="1"/>
</dbReference>
<dbReference type="PANTHER" id="PTHR48080:SF6">
    <property type="entry name" value="STARVATION-SENSING PROTEIN RSPA"/>
    <property type="match status" value="1"/>
</dbReference>
<dbReference type="Gene3D" id="3.30.390.10">
    <property type="entry name" value="Enolase-like, N-terminal domain"/>
    <property type="match status" value="1"/>
</dbReference>
<evidence type="ECO:0000313" key="3">
    <source>
        <dbReference type="EMBL" id="GGM14963.1"/>
    </source>
</evidence>
<feature type="domain" description="Mandelate racemase/muconate lactonizing enzyme N-terminal" evidence="1">
    <location>
        <begin position="27"/>
        <end position="129"/>
    </location>
</feature>
<reference evidence="3" key="2">
    <citation type="submission" date="2020-09" db="EMBL/GenBank/DDBJ databases">
        <authorList>
            <person name="Sun Q."/>
            <person name="Zhou Y."/>
        </authorList>
    </citation>
    <scope>NUCLEOTIDE SEQUENCE</scope>
    <source>
        <strain evidence="3">CGMCC 4.7308</strain>
    </source>
</reference>
<dbReference type="PANTHER" id="PTHR48080">
    <property type="entry name" value="D-GALACTONATE DEHYDRATASE-RELATED"/>
    <property type="match status" value="1"/>
</dbReference>
<dbReference type="AlphaFoldDB" id="A0A917T935"/>
<dbReference type="SFLD" id="SFLDS00001">
    <property type="entry name" value="Enolase"/>
    <property type="match status" value="1"/>
</dbReference>
<dbReference type="InterPro" id="IPR013341">
    <property type="entry name" value="Mandelate_racemase_N_dom"/>
</dbReference>
<dbReference type="InterPro" id="IPR034593">
    <property type="entry name" value="DgoD-like"/>
</dbReference>
<dbReference type="InterPro" id="IPR018110">
    <property type="entry name" value="Mandel_Rmase/mucon_lact_enz_CS"/>
</dbReference>
<dbReference type="Proteomes" id="UP000655208">
    <property type="component" value="Unassembled WGS sequence"/>
</dbReference>
<dbReference type="SUPFAM" id="SSF54826">
    <property type="entry name" value="Enolase N-terminal domain-like"/>
    <property type="match status" value="1"/>
</dbReference>
<dbReference type="EMBL" id="BMNA01000013">
    <property type="protein sequence ID" value="GGM14963.1"/>
    <property type="molecule type" value="Genomic_DNA"/>
</dbReference>
<evidence type="ECO:0000313" key="4">
    <source>
        <dbReference type="Proteomes" id="UP000655208"/>
    </source>
</evidence>
<accession>A0A917T935</accession>
<dbReference type="SUPFAM" id="SSF51604">
    <property type="entry name" value="Enolase C-terminal domain-like"/>
    <property type="match status" value="1"/>
</dbReference>
<evidence type="ECO:0000259" key="1">
    <source>
        <dbReference type="Pfam" id="PF02746"/>
    </source>
</evidence>